<dbReference type="Proteomes" id="UP000008466">
    <property type="component" value="Chromosome"/>
</dbReference>
<accession>F0RWS1</accession>
<name>F0RWS1_SPHGB</name>
<evidence type="ECO:0000313" key="2">
    <source>
        <dbReference type="Proteomes" id="UP000008466"/>
    </source>
</evidence>
<evidence type="ECO:0000313" key="1">
    <source>
        <dbReference type="EMBL" id="ADY13702.1"/>
    </source>
</evidence>
<dbReference type="KEGG" id="sbu:SpiBuddy_1878"/>
<dbReference type="AlphaFoldDB" id="F0RWS1"/>
<keyword evidence="2" id="KW-1185">Reference proteome</keyword>
<proteinExistence type="predicted"/>
<dbReference type="RefSeq" id="WP_013607551.1">
    <property type="nucleotide sequence ID" value="NC_015152.1"/>
</dbReference>
<gene>
    <name evidence="1" type="ordered locus">SpiBuddy_1878</name>
</gene>
<dbReference type="EMBL" id="CP002541">
    <property type="protein sequence ID" value="ADY13702.1"/>
    <property type="molecule type" value="Genomic_DNA"/>
</dbReference>
<dbReference type="STRING" id="158189.SpiBuddy_1878"/>
<dbReference type="OrthoDB" id="1077085at2"/>
<dbReference type="HOGENOM" id="CLU_612367_0_0_12"/>
<organism evidence="1 2">
    <name type="scientific">Sphaerochaeta globosa (strain ATCC BAA-1886 / DSM 22777 / Buddy)</name>
    <name type="common">Spirochaeta sp. (strain Buddy)</name>
    <dbReference type="NCBI Taxonomy" id="158189"/>
    <lineage>
        <taxon>Bacteria</taxon>
        <taxon>Pseudomonadati</taxon>
        <taxon>Spirochaetota</taxon>
        <taxon>Spirochaetia</taxon>
        <taxon>Spirochaetales</taxon>
        <taxon>Sphaerochaetaceae</taxon>
        <taxon>Sphaerochaeta</taxon>
    </lineage>
</organism>
<reference evidence="2" key="1">
    <citation type="submission" date="2011-02" db="EMBL/GenBank/DDBJ databases">
        <title>Complete sequence of Spirochaeta sp. Buddy.</title>
        <authorList>
            <person name="Lucas S."/>
            <person name="Copeland A."/>
            <person name="Lapidus A."/>
            <person name="Cheng J.-F."/>
            <person name="Goodwin L."/>
            <person name="Pitluck S."/>
            <person name="Zeytun A."/>
            <person name="Detter J.C."/>
            <person name="Han C."/>
            <person name="Tapia R."/>
            <person name="Land M."/>
            <person name="Hauser L."/>
            <person name="Kyrpides N."/>
            <person name="Ivanova N."/>
            <person name="Mikhailova N."/>
            <person name="Pagani I."/>
            <person name="Ritalahti K.M."/>
            <person name="Loeffler F.E."/>
            <person name="Woyke T."/>
        </authorList>
    </citation>
    <scope>NUCLEOTIDE SEQUENCE [LARGE SCALE GENOMIC DNA]</scope>
    <source>
        <strain evidence="2">ATCC BAA-1886 / DSM 22777 / Buddy</strain>
    </source>
</reference>
<protein>
    <submittedName>
        <fullName evidence="1">Uncharacterized protein</fullName>
    </submittedName>
</protein>
<sequence>MPVITSGSLTLYDQNDAAPITAIISPSQKGQQVFTEEEGSTTYNPNWASTPNVLTPYVYCRGANIHSVMTGHKWGTTVGGSDLGTGATYSKNTNIPSASPVLTIYYEGTYTDPTTRISSIVQSSITLTCQRNGTSGVSLDVDGQFIIEKTAEGAKNNATITARLFRGSAEDTSGISYQWFVSPYAAANQLDANHALVTGGKVSFKTTAGGAATNPADGAWADVRSIVITEDAVTDIGLFMVKAKDAGGIIYTRNFVVHDLSDPYEVDVKCAEGNVFLNGVGIKTMIPEVRYGNKVVSDLTGYTFVWKLYDRFGKRSGFIDTTKTSEVNARNITAHGTTITGTVTHDGAAISGLVAGSVVRLVSANGLAINSYEVASVATNTITLRAPLNGFESVAPTAGQFVGGKLYVYIGSGATAGEGTSSGATPFIARDIDVDGNANIYIEASKA</sequence>